<dbReference type="RefSeq" id="WP_185252642.1">
    <property type="nucleotide sequence ID" value="NZ_JACKXE010000001.1"/>
</dbReference>
<evidence type="ECO:0000259" key="1">
    <source>
        <dbReference type="Pfam" id="PF01814"/>
    </source>
</evidence>
<dbReference type="AlphaFoldDB" id="A0A7X0RFS7"/>
<dbReference type="Proteomes" id="UP000523955">
    <property type="component" value="Unassembled WGS sequence"/>
</dbReference>
<protein>
    <submittedName>
        <fullName evidence="2">Hemerythrin domain-containing protein</fullName>
    </submittedName>
</protein>
<keyword evidence="3" id="KW-1185">Reference proteome</keyword>
<proteinExistence type="predicted"/>
<evidence type="ECO:0000313" key="2">
    <source>
        <dbReference type="EMBL" id="MBB6627489.1"/>
    </source>
</evidence>
<accession>A0A7X0RFS7</accession>
<dbReference type="InterPro" id="IPR012312">
    <property type="entry name" value="Hemerythrin-like"/>
</dbReference>
<dbReference type="CDD" id="cd12108">
    <property type="entry name" value="Hr-like"/>
    <property type="match status" value="1"/>
</dbReference>
<dbReference type="EMBL" id="JACKXE010000001">
    <property type="protein sequence ID" value="MBB6627489.1"/>
    <property type="molecule type" value="Genomic_DNA"/>
</dbReference>
<organism evidence="2 3">
    <name type="scientific">Nocardioides luti</name>
    <dbReference type="NCBI Taxonomy" id="2761101"/>
    <lineage>
        <taxon>Bacteria</taxon>
        <taxon>Bacillati</taxon>
        <taxon>Actinomycetota</taxon>
        <taxon>Actinomycetes</taxon>
        <taxon>Propionibacteriales</taxon>
        <taxon>Nocardioidaceae</taxon>
        <taxon>Nocardioides</taxon>
    </lineage>
</organism>
<comment type="caution">
    <text evidence="2">The sequence shown here is derived from an EMBL/GenBank/DDBJ whole genome shotgun (WGS) entry which is preliminary data.</text>
</comment>
<dbReference type="Pfam" id="PF01814">
    <property type="entry name" value="Hemerythrin"/>
    <property type="match status" value="1"/>
</dbReference>
<dbReference type="Gene3D" id="1.20.120.520">
    <property type="entry name" value="nmb1532 protein domain like"/>
    <property type="match status" value="1"/>
</dbReference>
<evidence type="ECO:0000313" key="3">
    <source>
        <dbReference type="Proteomes" id="UP000523955"/>
    </source>
</evidence>
<feature type="domain" description="Hemerythrin-like" evidence="1">
    <location>
        <begin position="58"/>
        <end position="191"/>
    </location>
</feature>
<sequence>MNDNHVTHVHPTAHAHTSRCWWDHTKPGWVCPAGDENTPPSPASAVVEVDHAEVDTRDMVVVHTAVLREFRLLRGAVARTAGGDRDQARVVDAHLGLMCDLLHHHHEGEDELLWPLLAARLPAGSQPLLALAEAQHDGLHQALAAVGVARHAWIENASGVSRDALVRGLEVLSRLLTEHLEDEERNLLPLAATYLTAAEWQAVGEHGAASTPKAALPLVVGMFAYEGDPAVLKATLASAPLVPRLLVPRIAPGVYARRARKVYGTRTP</sequence>
<name>A0A7X0RFS7_9ACTN</name>
<reference evidence="2 3" key="1">
    <citation type="submission" date="2020-08" db="EMBL/GenBank/DDBJ databases">
        <authorList>
            <person name="Seo M.-J."/>
        </authorList>
    </citation>
    <scope>NUCLEOTIDE SEQUENCE [LARGE SCALE GENOMIC DNA]</scope>
    <source>
        <strain evidence="2 3">KIGAM211</strain>
    </source>
</reference>
<gene>
    <name evidence="2" type="ORF">H5V45_09155</name>
</gene>